<feature type="region of interest" description="Disordered" evidence="1">
    <location>
        <begin position="595"/>
        <end position="655"/>
    </location>
</feature>
<dbReference type="PANTHER" id="PTHR13357:SF1">
    <property type="entry name" value="NCK-INTERACTING PROTEIN WITH SH3 DOMAIN"/>
    <property type="match status" value="1"/>
</dbReference>
<dbReference type="InterPro" id="IPR030125">
    <property type="entry name" value="SPIN90/Ldb17"/>
</dbReference>
<accession>A3GH33</accession>
<dbReference type="RefSeq" id="XP_001387006.2">
    <property type="nucleotide sequence ID" value="XM_001386969.1"/>
</dbReference>
<dbReference type="GO" id="GO:0030479">
    <property type="term" value="C:actin cortical patch"/>
    <property type="evidence" value="ECO:0007669"/>
    <property type="project" value="TreeGrafter"/>
</dbReference>
<dbReference type="GO" id="GO:0006897">
    <property type="term" value="P:endocytosis"/>
    <property type="evidence" value="ECO:0007669"/>
    <property type="project" value="TreeGrafter"/>
</dbReference>
<dbReference type="AlphaFoldDB" id="A3GH33"/>
<keyword evidence="4" id="KW-1185">Reference proteome</keyword>
<dbReference type="GO" id="GO:0071933">
    <property type="term" value="F:Arp2/3 complex binding"/>
    <property type="evidence" value="ECO:0007669"/>
    <property type="project" value="TreeGrafter"/>
</dbReference>
<dbReference type="OrthoDB" id="445362at2759"/>
<sequence>ELVNLLINSDSQECNANVSNFIKLVVDNVYVESDENSKTYHRLSVYALKLLTSNLFVKNYRFCIAKIMAFLSTFNTITQSRIENKSQDESDKRVKLEGEYLKQFLCIILLLMLKLRNTYPESSASPDSDQDYTSFDTIESSDLKTVLKDIDFIQTISNFLETHVVSTAIQDTSFVLLKFGCDIFFEYLYFVELLSDKEFYCLTNQTELIQTLIEYLLSNENFNNYDIDGDDFEDEDKLIAYEEFKLLLLINEQYLMKSYTCGDIKNKVFNGLMNNNDNNTSITGFINLLIYHINREESQIIKILILKFLYLVFTTSFTTKLIYVNDLKILVDIFIRELDNMDCTGDVGNENRFLLITYLKVLYPLLRFSQLSELSGGHKNVQIMELLENLILNSTSNSTVEGDLQKQQEDVIAKLAKRCLGIPWLKKSRKKTESPTFGSAQLEKLDSNSSSTSPIDKDSIPAGSIELTENANASDDSIAVTMTRVASVRTSTRSDYHKHTTSHNLQLGSRRSSSNVHTMFQQNNNNVFMNKLDSMKISETNESLKYSPWADHKIVEMQEECTSNILDLPTEYLHSKPLPKVPVTEKIYGGIYNHEASSSSSSVNSVSSLARKALKKKAPPPPPPSARRNSQNEYSSSPTPKYGTPPPPPPPRRRR</sequence>
<feature type="compositionally biased region" description="Pro residues" evidence="1">
    <location>
        <begin position="643"/>
        <end position="655"/>
    </location>
</feature>
<name>A3GH33_PICST</name>
<dbReference type="eggNOG" id="KOG4035">
    <property type="taxonomic scope" value="Eukaryota"/>
</dbReference>
<dbReference type="InterPro" id="IPR018556">
    <property type="entry name" value="SPIN90/Ldb17_LRD"/>
</dbReference>
<dbReference type="GO" id="GO:0000147">
    <property type="term" value="P:actin cortical patch assembly"/>
    <property type="evidence" value="ECO:0007669"/>
    <property type="project" value="TreeGrafter"/>
</dbReference>
<dbReference type="PANTHER" id="PTHR13357">
    <property type="entry name" value="SH3 ADAPTER PROTEIN SPIN90 NCK INTERACTING PROTEIN WITH SH3 DOMAIN"/>
    <property type="match status" value="1"/>
</dbReference>
<dbReference type="InParanoid" id="A3GH33"/>
<feature type="compositionally biased region" description="Low complexity" evidence="1">
    <location>
        <begin position="597"/>
        <end position="611"/>
    </location>
</feature>
<dbReference type="EMBL" id="AAVQ01000002">
    <property type="protein sequence ID" value="EAZ62983.2"/>
    <property type="molecule type" value="Genomic_DNA"/>
</dbReference>
<dbReference type="GeneID" id="4851582"/>
<comment type="caution">
    <text evidence="3">The sequence shown here is derived from an EMBL/GenBank/DDBJ whole genome shotgun (WGS) entry which is preliminary data.</text>
</comment>
<proteinExistence type="predicted"/>
<feature type="region of interest" description="Disordered" evidence="1">
    <location>
        <begin position="433"/>
        <end position="462"/>
    </location>
</feature>
<evidence type="ECO:0000313" key="4">
    <source>
        <dbReference type="Proteomes" id="UP000002258"/>
    </source>
</evidence>
<dbReference type="HOGENOM" id="CLU_400091_0_0_1"/>
<feature type="domain" description="SPIN90/Ldb17 leucine-rich" evidence="2">
    <location>
        <begin position="237"/>
        <end position="382"/>
    </location>
</feature>
<dbReference type="OMA" id="NEQFLMK"/>
<dbReference type="STRING" id="322104.A3GH33"/>
<evidence type="ECO:0000259" key="2">
    <source>
        <dbReference type="Pfam" id="PF09431"/>
    </source>
</evidence>
<dbReference type="Pfam" id="PF09431">
    <property type="entry name" value="SPIN90_LRD"/>
    <property type="match status" value="1"/>
</dbReference>
<protein>
    <recommendedName>
        <fullName evidence="2">SPIN90/Ldb17 leucine-rich domain-containing protein</fullName>
    </recommendedName>
</protein>
<dbReference type="GO" id="GO:0051666">
    <property type="term" value="P:actin cortical patch localization"/>
    <property type="evidence" value="ECO:0007669"/>
    <property type="project" value="TreeGrafter"/>
</dbReference>
<feature type="compositionally biased region" description="Polar residues" evidence="1">
    <location>
        <begin position="502"/>
        <end position="512"/>
    </location>
</feature>
<evidence type="ECO:0000313" key="3">
    <source>
        <dbReference type="EMBL" id="EAZ62983.2"/>
    </source>
</evidence>
<dbReference type="FunCoup" id="A3GH33">
    <property type="interactions" value="10"/>
</dbReference>
<feature type="region of interest" description="Disordered" evidence="1">
    <location>
        <begin position="491"/>
        <end position="512"/>
    </location>
</feature>
<dbReference type="KEGG" id="pic:PICST_53654"/>
<reference evidence="3 4" key="1">
    <citation type="journal article" date="2007" name="Nat. Biotechnol.">
        <title>Genome sequence of the lignocellulose-bioconverting and xylose-fermenting yeast Pichia stipitis.</title>
        <authorList>
            <person name="Jeffries T.W."/>
            <person name="Grigoriev I.V."/>
            <person name="Grimwood J."/>
            <person name="Laplaza J.M."/>
            <person name="Aerts A."/>
            <person name="Salamov A."/>
            <person name="Schmutz J."/>
            <person name="Lindquist E."/>
            <person name="Dehal P."/>
            <person name="Shapiro H."/>
            <person name="Jin Y.S."/>
            <person name="Passoth V."/>
            <person name="Richardson P.M."/>
        </authorList>
    </citation>
    <scope>NUCLEOTIDE SEQUENCE [LARGE SCALE GENOMIC DNA]</scope>
    <source>
        <strain evidence="4">ATCC 58785 / CBS 6054 / NBRC 10063 / NRRL Y-11545</strain>
    </source>
</reference>
<gene>
    <name evidence="3" type="ORF">PICST_53654</name>
</gene>
<feature type="compositionally biased region" description="Polar residues" evidence="1">
    <location>
        <begin position="629"/>
        <end position="639"/>
    </location>
</feature>
<organism evidence="3 4">
    <name type="scientific">Scheffersomyces stipitis (strain ATCC 58785 / CBS 6054 / NBRC 10063 / NRRL Y-11545)</name>
    <name type="common">Yeast</name>
    <name type="synonym">Pichia stipitis</name>
    <dbReference type="NCBI Taxonomy" id="322104"/>
    <lineage>
        <taxon>Eukaryota</taxon>
        <taxon>Fungi</taxon>
        <taxon>Dikarya</taxon>
        <taxon>Ascomycota</taxon>
        <taxon>Saccharomycotina</taxon>
        <taxon>Pichiomycetes</taxon>
        <taxon>Debaryomycetaceae</taxon>
        <taxon>Scheffersomyces</taxon>
    </lineage>
</organism>
<feature type="non-terminal residue" evidence="3">
    <location>
        <position position="1"/>
    </location>
</feature>
<evidence type="ECO:0000256" key="1">
    <source>
        <dbReference type="SAM" id="MobiDB-lite"/>
    </source>
</evidence>
<dbReference type="Proteomes" id="UP000002258">
    <property type="component" value="Chromosome 1"/>
</dbReference>